<organism evidence="4 5">
    <name type="scientific">Malassezia restricta (strain ATCC 96810 / NBRC 103918 / CBS 7877)</name>
    <name type="common">Seborrheic dermatitis infection agent</name>
    <dbReference type="NCBI Taxonomy" id="425264"/>
    <lineage>
        <taxon>Eukaryota</taxon>
        <taxon>Fungi</taxon>
        <taxon>Dikarya</taxon>
        <taxon>Basidiomycota</taxon>
        <taxon>Ustilaginomycotina</taxon>
        <taxon>Malasseziomycetes</taxon>
        <taxon>Malasseziales</taxon>
        <taxon>Malasseziaceae</taxon>
        <taxon>Malassezia</taxon>
    </lineage>
</organism>
<dbReference type="InterPro" id="IPR006828">
    <property type="entry name" value="ASC_dom"/>
</dbReference>
<proteinExistence type="inferred from homology"/>
<feature type="region of interest" description="Disordered" evidence="2">
    <location>
        <begin position="196"/>
        <end position="221"/>
    </location>
</feature>
<dbReference type="STRING" id="425264.A0A3G2S5T5"/>
<dbReference type="EMBL" id="CP033150">
    <property type="protein sequence ID" value="AYO42652.1"/>
    <property type="molecule type" value="Genomic_DNA"/>
</dbReference>
<sequence>MGNTQSLYHLQDRNRDGTRPLTPSESTSQTSREAEAVVTTHQPGHLYSHTLSLEACPDMEAKASDQRNLAYSTHPNARAIVAGSQFARYGASDTSLNEPASTSSDASSSVSLSEIDAPSRDSPIERSEILQRRATGVHLEVNTDHEPLPSTPSTLDVKTPRVSASYSMCKTPPGNSGDDRSMRIAQRSSVLFSDDVPWNVNETPRTGSREPDSDDDTHPHVNARLRSLPSYLKIPTAIPRSFTSSRIAFDDAGAAADSSRASKFWPHDTKTPNREPESGAISAPLIGSTPHDSKSLSAEFQGLGLSAAAVPDGKQDAVSSATHPTPNVPLTPVNLIWRGRGKRVYVTGTFADEWQSKIPLRQLRPQTPFLGTVYLPPGTHRLKFIVDDRWRVSPDMDTATDGDGTLVNYVEIPNLQDHSRTSMTRMNAKRDDTWKRAMHELKTAHLSPRGEWEELSDELPGLSETIWTSHVPSSVELAQEAEEHMLEQADHVSENESSLLPRPPQLPRQLEKVILNAGISSKHEPIHAKAALVDDNSVLPAPNHAVLNHLATGAIKNGVLAMGTVSRYKHKYVTTVLYRPVHM</sequence>
<dbReference type="SUPFAM" id="SSF160219">
    <property type="entry name" value="AMPKBI-like"/>
    <property type="match status" value="1"/>
</dbReference>
<accession>A0A3G2S5T5</accession>
<dbReference type="InterPro" id="IPR050827">
    <property type="entry name" value="CRP1_MDG1_kinase"/>
</dbReference>
<dbReference type="Pfam" id="PF04739">
    <property type="entry name" value="AMPKBI"/>
    <property type="match status" value="1"/>
</dbReference>
<dbReference type="Gene3D" id="6.20.250.60">
    <property type="match status" value="1"/>
</dbReference>
<evidence type="ECO:0000313" key="4">
    <source>
        <dbReference type="EMBL" id="AYO42652.1"/>
    </source>
</evidence>
<evidence type="ECO:0000256" key="1">
    <source>
        <dbReference type="ARBA" id="ARBA00010926"/>
    </source>
</evidence>
<feature type="compositionally biased region" description="Polar residues" evidence="2">
    <location>
        <begin position="151"/>
        <end position="168"/>
    </location>
</feature>
<comment type="similarity">
    <text evidence="1">Belongs to the 5'-AMP-activated protein kinase beta subunit family.</text>
</comment>
<dbReference type="InterPro" id="IPR013783">
    <property type="entry name" value="Ig-like_fold"/>
</dbReference>
<dbReference type="SMART" id="SM01010">
    <property type="entry name" value="AMPKBI"/>
    <property type="match status" value="1"/>
</dbReference>
<dbReference type="PANTHER" id="PTHR10343:SF84">
    <property type="entry name" value="5'-AMP-ACTIVATED PROTEIN KINASE SUBUNIT BETA-1"/>
    <property type="match status" value="1"/>
</dbReference>
<evidence type="ECO:0000259" key="3">
    <source>
        <dbReference type="SMART" id="SM01010"/>
    </source>
</evidence>
<dbReference type="AlphaFoldDB" id="A0A3G2S5T5"/>
<feature type="compositionally biased region" description="Basic and acidic residues" evidence="2">
    <location>
        <begin position="207"/>
        <end position="219"/>
    </location>
</feature>
<reference evidence="4 5" key="1">
    <citation type="submission" date="2018-10" db="EMBL/GenBank/DDBJ databases">
        <title>Complete genome sequence of Malassezia restricta CBS 7877.</title>
        <authorList>
            <person name="Morand S.C."/>
            <person name="Bertignac M."/>
            <person name="Iltis A."/>
            <person name="Kolder I."/>
            <person name="Pirovano W."/>
            <person name="Jourdain R."/>
            <person name="Clavaud C."/>
        </authorList>
    </citation>
    <scope>NUCLEOTIDE SEQUENCE [LARGE SCALE GENOMIC DNA]</scope>
    <source>
        <strain evidence="4 5">CBS 7877</strain>
    </source>
</reference>
<feature type="region of interest" description="Disordered" evidence="2">
    <location>
        <begin position="92"/>
        <end position="126"/>
    </location>
</feature>
<evidence type="ECO:0000256" key="2">
    <source>
        <dbReference type="SAM" id="MobiDB-lite"/>
    </source>
</evidence>
<dbReference type="InterPro" id="IPR037256">
    <property type="entry name" value="ASC_dom_sf"/>
</dbReference>
<dbReference type="GO" id="GO:0019901">
    <property type="term" value="F:protein kinase binding"/>
    <property type="evidence" value="ECO:0007669"/>
    <property type="project" value="TreeGrafter"/>
</dbReference>
<feature type="domain" description="Association with the SNF1 complex (ASC)" evidence="3">
    <location>
        <begin position="461"/>
        <end position="581"/>
    </location>
</feature>
<evidence type="ECO:0000313" key="5">
    <source>
        <dbReference type="Proteomes" id="UP000269793"/>
    </source>
</evidence>
<keyword evidence="5" id="KW-1185">Reference proteome</keyword>
<dbReference type="InterPro" id="IPR032640">
    <property type="entry name" value="AMPK1_CBM"/>
</dbReference>
<dbReference type="VEuPathDB" id="FungiDB:DNF11_1702"/>
<dbReference type="GO" id="GO:0005737">
    <property type="term" value="C:cytoplasm"/>
    <property type="evidence" value="ECO:0007669"/>
    <property type="project" value="TreeGrafter"/>
</dbReference>
<feature type="compositionally biased region" description="Polar residues" evidence="2">
    <location>
        <begin position="21"/>
        <end position="31"/>
    </location>
</feature>
<dbReference type="InterPro" id="IPR014756">
    <property type="entry name" value="Ig_E-set"/>
</dbReference>
<dbReference type="GO" id="GO:0005634">
    <property type="term" value="C:nucleus"/>
    <property type="evidence" value="ECO:0007669"/>
    <property type="project" value="TreeGrafter"/>
</dbReference>
<feature type="compositionally biased region" description="Basic and acidic residues" evidence="2">
    <location>
        <begin position="265"/>
        <end position="277"/>
    </location>
</feature>
<dbReference type="PANTHER" id="PTHR10343">
    <property type="entry name" value="5'-AMP-ACTIVATED PROTEIN KINASE , BETA SUBUNIT"/>
    <property type="match status" value="1"/>
</dbReference>
<keyword evidence="4" id="KW-0418">Kinase</keyword>
<feature type="region of interest" description="Disordered" evidence="2">
    <location>
        <begin position="1"/>
        <end position="42"/>
    </location>
</feature>
<dbReference type="GO" id="GO:0016301">
    <property type="term" value="F:kinase activity"/>
    <property type="evidence" value="ECO:0007669"/>
    <property type="project" value="UniProtKB-KW"/>
</dbReference>
<dbReference type="SUPFAM" id="SSF81296">
    <property type="entry name" value="E set domains"/>
    <property type="match status" value="1"/>
</dbReference>
<dbReference type="Gene3D" id="2.60.40.10">
    <property type="entry name" value="Immunoglobulins"/>
    <property type="match status" value="1"/>
</dbReference>
<feature type="region of interest" description="Disordered" evidence="2">
    <location>
        <begin position="142"/>
        <end position="181"/>
    </location>
</feature>
<feature type="region of interest" description="Disordered" evidence="2">
    <location>
        <begin position="258"/>
        <end position="283"/>
    </location>
</feature>
<keyword evidence="4" id="KW-0808">Transferase</keyword>
<dbReference type="CDD" id="cd02859">
    <property type="entry name" value="E_set_AMPKbeta_like_N"/>
    <property type="match status" value="1"/>
</dbReference>
<gene>
    <name evidence="4" type="primary">GAL83</name>
    <name evidence="4" type="ORF">DNF11_1702</name>
</gene>
<dbReference type="GO" id="GO:0031588">
    <property type="term" value="C:nucleotide-activated protein kinase complex"/>
    <property type="evidence" value="ECO:0007669"/>
    <property type="project" value="TreeGrafter"/>
</dbReference>
<feature type="compositionally biased region" description="Basic and acidic residues" evidence="2">
    <location>
        <begin position="117"/>
        <end position="126"/>
    </location>
</feature>
<dbReference type="Proteomes" id="UP000269793">
    <property type="component" value="Chromosome III"/>
</dbReference>
<name>A0A3G2S5T5_MALR7</name>
<dbReference type="OrthoDB" id="531008at2759"/>
<dbReference type="Pfam" id="PF16561">
    <property type="entry name" value="AMPK1_CBM"/>
    <property type="match status" value="1"/>
</dbReference>
<feature type="compositionally biased region" description="Low complexity" evidence="2">
    <location>
        <begin position="101"/>
        <end position="113"/>
    </location>
</feature>
<dbReference type="GO" id="GO:0007165">
    <property type="term" value="P:signal transduction"/>
    <property type="evidence" value="ECO:0007669"/>
    <property type="project" value="TreeGrafter"/>
</dbReference>
<protein>
    <submittedName>
        <fullName evidence="4">SNF1 protein kinase subunit beta-3</fullName>
    </submittedName>
</protein>